<keyword evidence="1" id="KW-0812">Transmembrane</keyword>
<proteinExistence type="predicted"/>
<dbReference type="AlphaFoldDB" id="A0A1K2H7E7"/>
<protein>
    <submittedName>
        <fullName evidence="2">Uncharacterized protein</fullName>
    </submittedName>
</protein>
<organism evidence="2 3">
    <name type="scientific">Chitinimonas taiwanensis DSM 18899</name>
    <dbReference type="NCBI Taxonomy" id="1121279"/>
    <lineage>
        <taxon>Bacteria</taxon>
        <taxon>Pseudomonadati</taxon>
        <taxon>Pseudomonadota</taxon>
        <taxon>Betaproteobacteria</taxon>
        <taxon>Neisseriales</taxon>
        <taxon>Chitinibacteraceae</taxon>
        <taxon>Chitinimonas</taxon>
    </lineage>
</organism>
<reference evidence="2 3" key="1">
    <citation type="submission" date="2016-11" db="EMBL/GenBank/DDBJ databases">
        <authorList>
            <person name="Jaros S."/>
            <person name="Januszkiewicz K."/>
            <person name="Wedrychowicz H."/>
        </authorList>
    </citation>
    <scope>NUCLEOTIDE SEQUENCE [LARGE SCALE GENOMIC DNA]</scope>
    <source>
        <strain evidence="2 3">DSM 18899</strain>
    </source>
</reference>
<keyword evidence="1" id="KW-1133">Transmembrane helix</keyword>
<evidence type="ECO:0000256" key="1">
    <source>
        <dbReference type="SAM" id="Phobius"/>
    </source>
</evidence>
<feature type="transmembrane region" description="Helical" evidence="1">
    <location>
        <begin position="20"/>
        <end position="40"/>
    </location>
</feature>
<name>A0A1K2H7E7_9NEIS</name>
<keyword evidence="1" id="KW-0472">Membrane</keyword>
<feature type="transmembrane region" description="Helical" evidence="1">
    <location>
        <begin position="52"/>
        <end position="76"/>
    </location>
</feature>
<dbReference type="OrthoDB" id="9130096at2"/>
<dbReference type="Proteomes" id="UP000186513">
    <property type="component" value="Unassembled WGS sequence"/>
</dbReference>
<keyword evidence="3" id="KW-1185">Reference proteome</keyword>
<feature type="transmembrane region" description="Helical" evidence="1">
    <location>
        <begin position="91"/>
        <end position="108"/>
    </location>
</feature>
<gene>
    <name evidence="2" type="ORF">SAMN02745887_00520</name>
</gene>
<evidence type="ECO:0000313" key="2">
    <source>
        <dbReference type="EMBL" id="SFZ72043.1"/>
    </source>
</evidence>
<dbReference type="EMBL" id="FPKR01000002">
    <property type="protein sequence ID" value="SFZ72043.1"/>
    <property type="molecule type" value="Genomic_DNA"/>
</dbReference>
<accession>A0A1K2H7E7</accession>
<dbReference type="RefSeq" id="WP_139256018.1">
    <property type="nucleotide sequence ID" value="NZ_FPKR01000002.1"/>
</dbReference>
<sequence>MTNNSNIEAHNWRSASKLSMFRWPVTFSFAGTVVCLLNLATSGNKGLSIGPISFRLFDALCIFSCVLIATFPIWYYTTSRRIGNKPTPPKVKQALICFGSLILALLMAPRFEIEHRDYETQSQDNVRDFTTIFIKRSFLETIQVPKLALDELTWLQSNYSADYIPAAVFCPRRSTRLYPFIGTVHEDHLANALAAGAREEDEGRPPAAALANGIARCNQEGPAMLARGYTKESSLLRGDIDQFFERNALEVSPTSIVLSDAQIPPAIMAKIELTLTKNPDQHFYYIEDTNFDTAKGQVRRFTPLVLAEAFGRSDDIARLRKRE</sequence>
<evidence type="ECO:0000313" key="3">
    <source>
        <dbReference type="Proteomes" id="UP000186513"/>
    </source>
</evidence>